<dbReference type="PROSITE" id="PS50097">
    <property type="entry name" value="BTB"/>
    <property type="match status" value="1"/>
</dbReference>
<reference evidence="3 4" key="1">
    <citation type="submission" date="2016-04" db="EMBL/GenBank/DDBJ databases">
        <title>A degradative enzymes factory behind the ericoid mycorrhizal symbiosis.</title>
        <authorList>
            <consortium name="DOE Joint Genome Institute"/>
            <person name="Martino E."/>
            <person name="Morin E."/>
            <person name="Grelet G."/>
            <person name="Kuo A."/>
            <person name="Kohler A."/>
            <person name="Daghino S."/>
            <person name="Barry K."/>
            <person name="Choi C."/>
            <person name="Cichocki N."/>
            <person name="Clum A."/>
            <person name="Copeland A."/>
            <person name="Hainaut M."/>
            <person name="Haridas S."/>
            <person name="Labutti K."/>
            <person name="Lindquist E."/>
            <person name="Lipzen A."/>
            <person name="Khouja H.-R."/>
            <person name="Murat C."/>
            <person name="Ohm R."/>
            <person name="Olson A."/>
            <person name="Spatafora J."/>
            <person name="Veneault-Fourrey C."/>
            <person name="Henrissat B."/>
            <person name="Grigoriev I."/>
            <person name="Martin F."/>
            <person name="Perotto S."/>
        </authorList>
    </citation>
    <scope>NUCLEOTIDE SEQUENCE [LARGE SCALE GENOMIC DNA]</scope>
    <source>
        <strain evidence="3 4">E</strain>
    </source>
</reference>
<dbReference type="InParanoid" id="A0A2J6SHA7"/>
<dbReference type="InterPro" id="IPR011333">
    <property type="entry name" value="SKP1/BTB/POZ_sf"/>
</dbReference>
<dbReference type="Gene3D" id="3.30.710.10">
    <property type="entry name" value="Potassium Channel Kv1.1, Chain A"/>
    <property type="match status" value="1"/>
</dbReference>
<feature type="domain" description="BTB" evidence="2">
    <location>
        <begin position="79"/>
        <end position="149"/>
    </location>
</feature>
<dbReference type="OrthoDB" id="194443at2759"/>
<dbReference type="AlphaFoldDB" id="A0A2J6SHA7"/>
<proteinExistence type="predicted"/>
<dbReference type="EMBL" id="KZ613913">
    <property type="protein sequence ID" value="PMD50155.1"/>
    <property type="molecule type" value="Genomic_DNA"/>
</dbReference>
<evidence type="ECO:0000313" key="3">
    <source>
        <dbReference type="EMBL" id="PMD50155.1"/>
    </source>
</evidence>
<dbReference type="Proteomes" id="UP000235371">
    <property type="component" value="Unassembled WGS sequence"/>
</dbReference>
<evidence type="ECO:0000313" key="4">
    <source>
        <dbReference type="Proteomes" id="UP000235371"/>
    </source>
</evidence>
<evidence type="ECO:0000259" key="2">
    <source>
        <dbReference type="PROSITE" id="PS50097"/>
    </source>
</evidence>
<dbReference type="PANTHER" id="PTHR47843">
    <property type="entry name" value="BTB DOMAIN-CONTAINING PROTEIN-RELATED"/>
    <property type="match status" value="1"/>
</dbReference>
<dbReference type="RefSeq" id="XP_024727059.1">
    <property type="nucleotide sequence ID" value="XM_024871402.1"/>
</dbReference>
<name>A0A2J6SHA7_9HELO</name>
<organism evidence="3 4">
    <name type="scientific">Hyaloscypha bicolor E</name>
    <dbReference type="NCBI Taxonomy" id="1095630"/>
    <lineage>
        <taxon>Eukaryota</taxon>
        <taxon>Fungi</taxon>
        <taxon>Dikarya</taxon>
        <taxon>Ascomycota</taxon>
        <taxon>Pezizomycotina</taxon>
        <taxon>Leotiomycetes</taxon>
        <taxon>Helotiales</taxon>
        <taxon>Hyaloscyphaceae</taxon>
        <taxon>Hyaloscypha</taxon>
        <taxon>Hyaloscypha bicolor</taxon>
    </lineage>
</organism>
<gene>
    <name evidence="3" type="ORF">K444DRAFT_260206</name>
</gene>
<dbReference type="GeneID" id="36579484"/>
<feature type="compositionally biased region" description="Polar residues" evidence="1">
    <location>
        <begin position="26"/>
        <end position="47"/>
    </location>
</feature>
<feature type="region of interest" description="Disordered" evidence="1">
    <location>
        <begin position="18"/>
        <end position="74"/>
    </location>
</feature>
<accession>A0A2J6SHA7</accession>
<dbReference type="CDD" id="cd18186">
    <property type="entry name" value="BTB_POZ_ZBTB_KLHL-like"/>
    <property type="match status" value="1"/>
</dbReference>
<keyword evidence="4" id="KW-1185">Reference proteome</keyword>
<dbReference type="Pfam" id="PF00651">
    <property type="entry name" value="BTB"/>
    <property type="match status" value="1"/>
</dbReference>
<dbReference type="SUPFAM" id="SSF54695">
    <property type="entry name" value="POZ domain"/>
    <property type="match status" value="1"/>
</dbReference>
<dbReference type="SMART" id="SM00225">
    <property type="entry name" value="BTB"/>
    <property type="match status" value="1"/>
</dbReference>
<evidence type="ECO:0000256" key="1">
    <source>
        <dbReference type="SAM" id="MobiDB-lite"/>
    </source>
</evidence>
<protein>
    <recommendedName>
        <fullName evidence="2">BTB domain-containing protein</fullName>
    </recommendedName>
</protein>
<sequence>MNEKLLFALGLHLRTPLPGTQVIPREQSTGTMDSAESTLVEATSQAEQPGGLEGREDAQSGSFKRPRDPPNLVDPQPIVEVHVISPFGNTKTYRVHKNFICYYSPFFDAAFNGKFAEGDTQSMKLKDTSTEAFGIFVNWLYTQDIENNKRDLPSCEALINLWLLADLVLVPSLQNEAMEKLEEARILRKRLPSSALARAYEHTSKGSPLRRYIVRTWSMSRICNHGKYPRELLVDIINSPNYRACSSTGRAMATTAWEEQDLPLSNFFVNEEECSVREQRVAGPETSERMAKKRRIEEAEQPTEEVLSCAYVKLTPC</sequence>
<dbReference type="InterPro" id="IPR000210">
    <property type="entry name" value="BTB/POZ_dom"/>
</dbReference>
<dbReference type="PANTHER" id="PTHR47843:SF2">
    <property type="entry name" value="BTB DOMAIN-CONTAINING PROTEIN"/>
    <property type="match status" value="1"/>
</dbReference>